<evidence type="ECO:0000259" key="1">
    <source>
        <dbReference type="Pfam" id="PF13456"/>
    </source>
</evidence>
<dbReference type="PANTHER" id="PTHR47723">
    <property type="entry name" value="OS05G0353850 PROTEIN"/>
    <property type="match status" value="1"/>
</dbReference>
<dbReference type="Proteomes" id="UP000593568">
    <property type="component" value="Unassembled WGS sequence"/>
</dbReference>
<dbReference type="InterPro" id="IPR044730">
    <property type="entry name" value="RNase_H-like_dom_plant"/>
</dbReference>
<name>A0A7J9DN65_9ROSI</name>
<dbReference type="InterPro" id="IPR053151">
    <property type="entry name" value="RNase_H-like"/>
</dbReference>
<dbReference type="AlphaFoldDB" id="A0A7J9DN65"/>
<protein>
    <recommendedName>
        <fullName evidence="1">RNase H type-1 domain-containing protein</fullName>
    </recommendedName>
</protein>
<accession>A0A7J9DN65</accession>
<dbReference type="Gene3D" id="3.30.420.10">
    <property type="entry name" value="Ribonuclease H-like superfamily/Ribonuclease H"/>
    <property type="match status" value="1"/>
</dbReference>
<evidence type="ECO:0000313" key="3">
    <source>
        <dbReference type="Proteomes" id="UP000593568"/>
    </source>
</evidence>
<keyword evidence="3" id="KW-1185">Reference proteome</keyword>
<dbReference type="EMBL" id="JABEZW010000003">
    <property type="protein sequence ID" value="MBA0762166.1"/>
    <property type="molecule type" value="Genomic_DNA"/>
</dbReference>
<sequence length="96" mass="11074">MPIQQTSRTVFRVEARVILEGLRIAWEKGYRQLEIECDNTLLVESVLMGSAASSNLVELRLINVYLKRNLNTRICHIPRSQNMPANRIAKCTYKNL</sequence>
<evidence type="ECO:0000313" key="2">
    <source>
        <dbReference type="EMBL" id="MBA0762166.1"/>
    </source>
</evidence>
<proteinExistence type="predicted"/>
<comment type="caution">
    <text evidence="2">The sequence shown here is derived from an EMBL/GenBank/DDBJ whole genome shotgun (WGS) entry which is preliminary data.</text>
</comment>
<feature type="non-terminal residue" evidence="2">
    <location>
        <position position="96"/>
    </location>
</feature>
<dbReference type="Pfam" id="PF13456">
    <property type="entry name" value="RVT_3"/>
    <property type="match status" value="1"/>
</dbReference>
<dbReference type="CDD" id="cd06222">
    <property type="entry name" value="RNase_H_like"/>
    <property type="match status" value="1"/>
</dbReference>
<dbReference type="GO" id="GO:0003676">
    <property type="term" value="F:nucleic acid binding"/>
    <property type="evidence" value="ECO:0007669"/>
    <property type="project" value="InterPro"/>
</dbReference>
<dbReference type="InterPro" id="IPR002156">
    <property type="entry name" value="RNaseH_domain"/>
</dbReference>
<dbReference type="PANTHER" id="PTHR47723:SF24">
    <property type="entry name" value="RNASE H TYPE-1 DOMAIN-CONTAINING PROTEIN"/>
    <property type="match status" value="1"/>
</dbReference>
<dbReference type="InterPro" id="IPR036397">
    <property type="entry name" value="RNaseH_sf"/>
</dbReference>
<dbReference type="GO" id="GO:0004523">
    <property type="term" value="F:RNA-DNA hybrid ribonuclease activity"/>
    <property type="evidence" value="ECO:0007669"/>
    <property type="project" value="InterPro"/>
</dbReference>
<organism evidence="2 3">
    <name type="scientific">Gossypium trilobum</name>
    <dbReference type="NCBI Taxonomy" id="34281"/>
    <lineage>
        <taxon>Eukaryota</taxon>
        <taxon>Viridiplantae</taxon>
        <taxon>Streptophyta</taxon>
        <taxon>Embryophyta</taxon>
        <taxon>Tracheophyta</taxon>
        <taxon>Spermatophyta</taxon>
        <taxon>Magnoliopsida</taxon>
        <taxon>eudicotyledons</taxon>
        <taxon>Gunneridae</taxon>
        <taxon>Pentapetalae</taxon>
        <taxon>rosids</taxon>
        <taxon>malvids</taxon>
        <taxon>Malvales</taxon>
        <taxon>Malvaceae</taxon>
        <taxon>Malvoideae</taxon>
        <taxon>Gossypium</taxon>
    </lineage>
</organism>
<dbReference type="InterPro" id="IPR012337">
    <property type="entry name" value="RNaseH-like_sf"/>
</dbReference>
<reference evidence="2 3" key="1">
    <citation type="journal article" date="2019" name="Genome Biol. Evol.">
        <title>Insights into the evolution of the New World diploid cottons (Gossypium, subgenus Houzingenia) based on genome sequencing.</title>
        <authorList>
            <person name="Grover C.E."/>
            <person name="Arick M.A. 2nd"/>
            <person name="Thrash A."/>
            <person name="Conover J.L."/>
            <person name="Sanders W.S."/>
            <person name="Peterson D.G."/>
            <person name="Frelichowski J.E."/>
            <person name="Scheffler J.A."/>
            <person name="Scheffler B.E."/>
            <person name="Wendel J.F."/>
        </authorList>
    </citation>
    <scope>NUCLEOTIDE SEQUENCE [LARGE SCALE GENOMIC DNA]</scope>
    <source>
        <strain evidence="2">8</strain>
        <tissue evidence="2">Leaf</tissue>
    </source>
</reference>
<gene>
    <name evidence="2" type="ORF">Gotri_024708</name>
</gene>
<feature type="domain" description="RNase H type-1" evidence="1">
    <location>
        <begin position="5"/>
        <end position="90"/>
    </location>
</feature>
<dbReference type="SUPFAM" id="SSF53098">
    <property type="entry name" value="Ribonuclease H-like"/>
    <property type="match status" value="1"/>
</dbReference>